<dbReference type="InterPro" id="IPR019734">
    <property type="entry name" value="TPR_rpt"/>
</dbReference>
<dbReference type="EMBL" id="MLYV02000768">
    <property type="protein sequence ID" value="PSR77914.1"/>
    <property type="molecule type" value="Genomic_DNA"/>
</dbReference>
<keyword evidence="1" id="KW-0802">TPR repeat</keyword>
<proteinExistence type="inferred from homology"/>
<evidence type="ECO:0000256" key="1">
    <source>
        <dbReference type="ARBA" id="ARBA00022803"/>
    </source>
</evidence>
<dbReference type="Pfam" id="PF12770">
    <property type="entry name" value="CHAT"/>
    <property type="match status" value="1"/>
</dbReference>
<dbReference type="Proteomes" id="UP000186601">
    <property type="component" value="Unassembled WGS sequence"/>
</dbReference>
<evidence type="ECO:0000256" key="2">
    <source>
        <dbReference type="ARBA" id="ARBA00038210"/>
    </source>
</evidence>
<evidence type="ECO:0000259" key="3">
    <source>
        <dbReference type="Pfam" id="PF12770"/>
    </source>
</evidence>
<accession>A0A2R6NWF9</accession>
<comment type="similarity">
    <text evidence="2">Belongs to the APC3/CDC27 family.</text>
</comment>
<dbReference type="GO" id="GO:0005680">
    <property type="term" value="C:anaphase-promoting complex"/>
    <property type="evidence" value="ECO:0007669"/>
    <property type="project" value="UniProtKB-ARBA"/>
</dbReference>
<evidence type="ECO:0000313" key="4">
    <source>
        <dbReference type="EMBL" id="PSR77914.1"/>
    </source>
</evidence>
<dbReference type="PANTHER" id="PTHR12558">
    <property type="entry name" value="CELL DIVISION CYCLE 16,23,27"/>
    <property type="match status" value="1"/>
</dbReference>
<protein>
    <recommendedName>
        <fullName evidence="3">CHAT domain-containing protein</fullName>
    </recommendedName>
</protein>
<dbReference type="InterPro" id="IPR011990">
    <property type="entry name" value="TPR-like_helical_dom_sf"/>
</dbReference>
<dbReference type="SMART" id="SM00028">
    <property type="entry name" value="TPR"/>
    <property type="match status" value="7"/>
</dbReference>
<feature type="domain" description="CHAT" evidence="3">
    <location>
        <begin position="1210"/>
        <end position="1488"/>
    </location>
</feature>
<dbReference type="Gene3D" id="1.25.40.10">
    <property type="entry name" value="Tetratricopeptide repeat domain"/>
    <property type="match status" value="3"/>
</dbReference>
<reference evidence="4 5" key="1">
    <citation type="submission" date="2018-02" db="EMBL/GenBank/DDBJ databases">
        <title>Genome sequence of the basidiomycete white-rot fungus Phlebia centrifuga.</title>
        <authorList>
            <person name="Granchi Z."/>
            <person name="Peng M."/>
            <person name="de Vries R.P."/>
            <person name="Hilden K."/>
            <person name="Makela M.R."/>
            <person name="Grigoriev I."/>
            <person name="Riley R."/>
        </authorList>
    </citation>
    <scope>NUCLEOTIDE SEQUENCE [LARGE SCALE GENOMIC DNA]</scope>
    <source>
        <strain evidence="4 5">FBCC195</strain>
    </source>
</reference>
<sequence>MTHAGDVHSDTLHSILDLVVLFQDLTSFLGTTQEWDVRDDSTMAALIKCREGLTLLRPDHPLLPGALFIIARVLISRFKALDHTADIDDAITYLDESLTIPPSWKDGSIRDEEKIITIITGSLSLLGDALVLRFKHSNGFEDVDAAIENYRIALMLASPDDRQPYLEELVKILRLRFQEHGRKEDIDEAIRWYREVVSLSQTEPDEGDTHESQAQYLNGLGDLLALRYRNFSQIADLEEANESYGTAIALLPDISERRPHYLRDLALSLYRTFKAKGQIEDLNGAIDRVHEAIECLSNGNLPLDKDETHEYLAQHSKRLGYFLALRHKKFGLIADLEEAAESYRTALTFLPHNSGGRSEYLRDLAVCLFDTFEAKGQIEDLNGAIDHLREAIACPSGGNVPPDDEEAHGYLAKNLDQLGDLLVLRYRKVRQFVDLEEATNSYGKALVFLPDNSVSRPLYLRDLAVSLRETFEANGRVEDLNGAIECAREAIACLPGGNIPPDEDETYRSLRLLGSLLAKRFQWAREMSDLDEAIQCQYSAMEVDPTKRHSALDSLSTYLHFRYDVTGDRSDVERALDFSREALDLCPVEDSPVRLQIKSHMADYLDTQFVWSERAEDSREALNIRRELVAFSEGTADHPQHVGSLVHSLDSQYYRDPGQLSSLDEGMKQLREVLRTVGHGPDHTDLLHQLGVSSYNRYQRSDAPEDLEEAITCFREVLALTPRGHIQYADYLSNLATSLQCRYKLFWRTEDLDGAIKAIREAVAISRSGPLSLHLVDYLPTLALCLSSRYYSLRQLDDLEEAITVFREAVSLSSPDSWGTLRNLAVCIDLRYGRLRQPDDAEEAIALLRKSLTLIPSGHPAKLRSLGALATVALLRCEFSGRIEDQYDALEVCRENVAAYDGVPSDSLHCMAIRYLAQAYWIKGDYEEAFTQFEEAVNLCCATGTPVMCFKFAMEWALKARTAGHSSSLRGHMKALELLDRCLTSTPTIDLQHQFLTENNSFLATHAASCAIWKSELEIAVQALEQGRALLWSRMRDYRHSIEALHEVNPSLADDFKIVCQQLEHLTVSSDANLLGMSPIFISSTPHAAVGLDFDVKMTNNRELSEDYERIISEIRQLDGFSSFLQATPFPTLQTAASEGPVILVNVDEHRSDGIILRATEPPLLVRLPGNLSSTVNKLSTQLVVADRMNRDGDRFGVDRRSVRFDVKHILQVLWKEVCQPIALALQEMGHTKGSRVWWCPSGRLAALPLHASGIYNDKGILIEGFPDLYVSSYTPTLSSLIASRETAVKGRSVPRLLAVGQSNSLPKVEEEFCKLKNLFSGDVLKIRDGEGAKADAVLDDLQDHPWAHFACHGMLDANSPFKSGFILHKKKLSLRDIMQAKLPNAELAFLAACHSAASESTSKTPDEVLTLAAAMQFCGFRSIVGTLWTMSDNDGPVLAEKFYKHMLRNSLDNTDVRDSAEAVHLATKSMREAGVPLHRWTTFVHVGI</sequence>
<comment type="caution">
    <text evidence="4">The sequence shown here is derived from an EMBL/GenBank/DDBJ whole genome shotgun (WGS) entry which is preliminary data.</text>
</comment>
<dbReference type="Pfam" id="PF13374">
    <property type="entry name" value="TPR_10"/>
    <property type="match status" value="1"/>
</dbReference>
<name>A0A2R6NWF9_9APHY</name>
<dbReference type="SUPFAM" id="SSF48452">
    <property type="entry name" value="TPR-like"/>
    <property type="match status" value="2"/>
</dbReference>
<evidence type="ECO:0000313" key="5">
    <source>
        <dbReference type="Proteomes" id="UP000186601"/>
    </source>
</evidence>
<gene>
    <name evidence="4" type="ORF">PHLCEN_2v7656</name>
</gene>
<dbReference type="STRING" id="98765.A0A2R6NWF9"/>
<keyword evidence="5" id="KW-1185">Reference proteome</keyword>
<organism evidence="4 5">
    <name type="scientific">Hermanssonia centrifuga</name>
    <dbReference type="NCBI Taxonomy" id="98765"/>
    <lineage>
        <taxon>Eukaryota</taxon>
        <taxon>Fungi</taxon>
        <taxon>Dikarya</taxon>
        <taxon>Basidiomycota</taxon>
        <taxon>Agaricomycotina</taxon>
        <taxon>Agaricomycetes</taxon>
        <taxon>Polyporales</taxon>
        <taxon>Meruliaceae</taxon>
        <taxon>Hermanssonia</taxon>
    </lineage>
</organism>
<dbReference type="PANTHER" id="PTHR12558:SF13">
    <property type="entry name" value="CELL DIVISION CYCLE PROTEIN 27 HOMOLOG"/>
    <property type="match status" value="1"/>
</dbReference>
<dbReference type="OrthoDB" id="9991317at2759"/>
<dbReference type="InterPro" id="IPR024983">
    <property type="entry name" value="CHAT_dom"/>
</dbReference>